<dbReference type="EMBL" id="JDFF01000021">
    <property type="protein sequence ID" value="EWC91912.1"/>
    <property type="molecule type" value="Genomic_DNA"/>
</dbReference>
<name>Z4WSW1_9PORP</name>
<keyword evidence="2" id="KW-1185">Reference proteome</keyword>
<dbReference type="Proteomes" id="UP000023482">
    <property type="component" value="Unassembled WGS sequence"/>
</dbReference>
<reference evidence="1 2" key="1">
    <citation type="submission" date="2014-01" db="EMBL/GenBank/DDBJ databases">
        <authorList>
            <person name="Durkin A.S."/>
            <person name="McCorrison J."/>
            <person name="Torralba M."/>
            <person name="Gillis M."/>
            <person name="Haft D.H."/>
            <person name="Methe B."/>
            <person name="Sutton G."/>
            <person name="Nelson K.E."/>
        </authorList>
    </citation>
    <scope>NUCLEOTIDE SEQUENCE [LARGE SCALE GENOMIC DNA]</scope>
    <source>
        <strain evidence="1 2">ATCC 51270</strain>
    </source>
</reference>
<comment type="caution">
    <text evidence="1">The sequence shown here is derived from an EMBL/GenBank/DDBJ whole genome shotgun (WGS) entry which is preliminary data.</text>
</comment>
<protein>
    <submittedName>
        <fullName evidence="1">Uncharacterized protein</fullName>
    </submittedName>
</protein>
<proteinExistence type="predicted"/>
<organism evidence="1 2">
    <name type="scientific">Porphyromonas catoniae ATCC 51270</name>
    <dbReference type="NCBI Taxonomy" id="887901"/>
    <lineage>
        <taxon>Bacteria</taxon>
        <taxon>Pseudomonadati</taxon>
        <taxon>Bacteroidota</taxon>
        <taxon>Bacteroidia</taxon>
        <taxon>Bacteroidales</taxon>
        <taxon>Porphyromonadaceae</taxon>
        <taxon>Porphyromonas</taxon>
    </lineage>
</organism>
<evidence type="ECO:0000313" key="1">
    <source>
        <dbReference type="EMBL" id="EWC91912.1"/>
    </source>
</evidence>
<sequence>MCDRLVECASDSIIIREAKRLANVILQNQRTRRRPWRVDYSALFEHYVQHLFKEVALKKSYAIVCNPHYSISGRAPA</sequence>
<dbReference type="AlphaFoldDB" id="Z4WSW1"/>
<accession>Z4WSW1</accession>
<gene>
    <name evidence="1" type="ORF">HMPREF0636_0034</name>
</gene>
<evidence type="ECO:0000313" key="2">
    <source>
        <dbReference type="Proteomes" id="UP000023482"/>
    </source>
</evidence>